<gene>
    <name evidence="1" type="ORF">TVAG_011060</name>
</gene>
<evidence type="ECO:0000313" key="1">
    <source>
        <dbReference type="EMBL" id="EAY17881.1"/>
    </source>
</evidence>
<dbReference type="InParanoid" id="A2DP32"/>
<dbReference type="EMBL" id="DS113225">
    <property type="protein sequence ID" value="EAY17881.1"/>
    <property type="molecule type" value="Genomic_DNA"/>
</dbReference>
<dbReference type="Proteomes" id="UP000001542">
    <property type="component" value="Unassembled WGS sequence"/>
</dbReference>
<dbReference type="VEuPathDB" id="TrichDB:TVAG_011060"/>
<keyword evidence="2" id="KW-1185">Reference proteome</keyword>
<dbReference type="AlphaFoldDB" id="A2DP32"/>
<evidence type="ECO:0000313" key="2">
    <source>
        <dbReference type="Proteomes" id="UP000001542"/>
    </source>
</evidence>
<sequence>MFSAKPVKFDYQGSQHLFKNYVTPSYNIKDLSNNSFVDLLCMDDVLSAAASSLTLSCSVCLKSRRSKEFKHSVFIPHREKDSPFVSWICRSCFERQSPKTKFEMKSNFPEIHQTIENCGQNCPDDKIIESFEKMSKRVKSTISTIKQRPIGNQRSIIPVVISLHDEFIKILKVFRQRLIQMENISSNDLVTIKDVTEYNARIGNNQRVVKVPEPDIEVVDKITFTKFIEEMTETCHENLTSVLTMSPFDLYKNIQEQSKNSMKTKTTDDKIQMDCDDFTDPKCHFTFQSTNDHKITDITNEYRISEIDNGLFISNNFVTFKTKGKIVGVFKIVSKLLVCLKTDDVLRVYLCPLSDTFVEENVLIKEIQNGQLCHFFENQLLIYGDKKVTILEIDDNYDVQNTKVIENIPIEVKYIGSANDTFYLCSDNSFVTIYDAEISDVKEIEGKIINVTSSSSNCFAIRDNQTAVSLLDDDFINGVHSKAVFTSINGLCGILSFDDSGKPFFTQTTENVTKIKFVNKREKTITKETGLFKINKPDKITPQMVSHLLSSFVPSLVMTLDNNRFATFVTNSLEMKSLCVKRNNFEGQVKNYFNKCLKTVSLHSTEETVLSVDSLCSLVCFIGLNSAFSAVDSIFGHRFSNSSFDGVFVSTKFTNDRIFIPLVFENKKIQKKDIQNEIDCLVSKQVPVVLVCGCSNDCFEYEGIDKLNILSFICPGKESKRILSEFVSKEINCFEEGDEKITEVFETVEKVKGSDAIKSAKEVLSLIATKKAFDNSEISSILKFIN</sequence>
<name>A2DP32_TRIV3</name>
<organism evidence="1 2">
    <name type="scientific">Trichomonas vaginalis (strain ATCC PRA-98 / G3)</name>
    <dbReference type="NCBI Taxonomy" id="412133"/>
    <lineage>
        <taxon>Eukaryota</taxon>
        <taxon>Metamonada</taxon>
        <taxon>Parabasalia</taxon>
        <taxon>Trichomonadida</taxon>
        <taxon>Trichomonadidae</taxon>
        <taxon>Trichomonas</taxon>
    </lineage>
</organism>
<reference evidence="1" key="1">
    <citation type="submission" date="2006-10" db="EMBL/GenBank/DDBJ databases">
        <authorList>
            <person name="Amadeo P."/>
            <person name="Zhao Q."/>
            <person name="Wortman J."/>
            <person name="Fraser-Liggett C."/>
            <person name="Carlton J."/>
        </authorList>
    </citation>
    <scope>NUCLEOTIDE SEQUENCE</scope>
    <source>
        <strain evidence="1">G3</strain>
    </source>
</reference>
<proteinExistence type="predicted"/>
<protein>
    <submittedName>
        <fullName evidence="1">Uncharacterized protein</fullName>
    </submittedName>
</protein>
<accession>A2DP32</accession>
<dbReference type="KEGG" id="tva:4775902"/>
<dbReference type="VEuPathDB" id="TrichDB:TVAGG3_0989230"/>
<dbReference type="RefSeq" id="XP_001330016.1">
    <property type="nucleotide sequence ID" value="XM_001329981.1"/>
</dbReference>
<reference evidence="1" key="2">
    <citation type="journal article" date="2007" name="Science">
        <title>Draft genome sequence of the sexually transmitted pathogen Trichomonas vaginalis.</title>
        <authorList>
            <person name="Carlton J.M."/>
            <person name="Hirt R.P."/>
            <person name="Silva J.C."/>
            <person name="Delcher A.L."/>
            <person name="Schatz M."/>
            <person name="Zhao Q."/>
            <person name="Wortman J.R."/>
            <person name="Bidwell S.L."/>
            <person name="Alsmark U.C.M."/>
            <person name="Besteiro S."/>
            <person name="Sicheritz-Ponten T."/>
            <person name="Noel C.J."/>
            <person name="Dacks J.B."/>
            <person name="Foster P.G."/>
            <person name="Simillion C."/>
            <person name="Van de Peer Y."/>
            <person name="Miranda-Saavedra D."/>
            <person name="Barton G.J."/>
            <person name="Westrop G.D."/>
            <person name="Mueller S."/>
            <person name="Dessi D."/>
            <person name="Fiori P.L."/>
            <person name="Ren Q."/>
            <person name="Paulsen I."/>
            <person name="Zhang H."/>
            <person name="Bastida-Corcuera F.D."/>
            <person name="Simoes-Barbosa A."/>
            <person name="Brown M.T."/>
            <person name="Hayes R.D."/>
            <person name="Mukherjee M."/>
            <person name="Okumura C.Y."/>
            <person name="Schneider R."/>
            <person name="Smith A.J."/>
            <person name="Vanacova S."/>
            <person name="Villalvazo M."/>
            <person name="Haas B.J."/>
            <person name="Pertea M."/>
            <person name="Feldblyum T.V."/>
            <person name="Utterback T.R."/>
            <person name="Shu C.L."/>
            <person name="Osoegawa K."/>
            <person name="de Jong P.J."/>
            <person name="Hrdy I."/>
            <person name="Horvathova L."/>
            <person name="Zubacova Z."/>
            <person name="Dolezal P."/>
            <person name="Malik S.B."/>
            <person name="Logsdon J.M. Jr."/>
            <person name="Henze K."/>
            <person name="Gupta A."/>
            <person name="Wang C.C."/>
            <person name="Dunne R.L."/>
            <person name="Upcroft J.A."/>
            <person name="Upcroft P."/>
            <person name="White O."/>
            <person name="Salzberg S.L."/>
            <person name="Tang P."/>
            <person name="Chiu C.-H."/>
            <person name="Lee Y.-S."/>
            <person name="Embley T.M."/>
            <person name="Coombs G.H."/>
            <person name="Mottram J.C."/>
            <person name="Tachezy J."/>
            <person name="Fraser-Liggett C.M."/>
            <person name="Johnson P.J."/>
        </authorList>
    </citation>
    <scope>NUCLEOTIDE SEQUENCE [LARGE SCALE GENOMIC DNA]</scope>
    <source>
        <strain evidence="1">G3</strain>
    </source>
</reference>